<dbReference type="AlphaFoldDB" id="A0A2M9ZGM5"/>
<sequence length="118" mass="13721">MRNFRGNRSVQTLLLCVFLANFALSLGFYSNEQGDLSETKLKVQKTFPGKKSIRFHSETDDEVSIVQDLDSTEYDPTETYSDFRFFRIQSIRADRSLSRGNEYFLSRFLTNLPPPSYI</sequence>
<evidence type="ECO:0000313" key="2">
    <source>
        <dbReference type="Proteomes" id="UP000231912"/>
    </source>
</evidence>
<organism evidence="1 2">
    <name type="scientific">Leptospira wolffii</name>
    <dbReference type="NCBI Taxonomy" id="409998"/>
    <lineage>
        <taxon>Bacteria</taxon>
        <taxon>Pseudomonadati</taxon>
        <taxon>Spirochaetota</taxon>
        <taxon>Spirochaetia</taxon>
        <taxon>Leptospirales</taxon>
        <taxon>Leptospiraceae</taxon>
        <taxon>Leptospira</taxon>
    </lineage>
</organism>
<name>A0A2M9ZGM5_9LEPT</name>
<accession>A0A2M9ZGM5</accession>
<protein>
    <submittedName>
        <fullName evidence="1">Uncharacterized protein</fullName>
    </submittedName>
</protein>
<reference evidence="1 2" key="1">
    <citation type="submission" date="2017-07" db="EMBL/GenBank/DDBJ databases">
        <title>Leptospira spp. isolated from tropical soils.</title>
        <authorList>
            <person name="Thibeaux R."/>
            <person name="Iraola G."/>
            <person name="Ferres I."/>
            <person name="Bierque E."/>
            <person name="Girault D."/>
            <person name="Soupe-Gilbert M.-E."/>
            <person name="Picardeau M."/>
            <person name="Goarant C."/>
        </authorList>
    </citation>
    <scope>NUCLEOTIDE SEQUENCE [LARGE SCALE GENOMIC DNA]</scope>
    <source>
        <strain evidence="1 2">FH2-C-A2</strain>
    </source>
</reference>
<gene>
    <name evidence="1" type="ORF">CH371_06045</name>
</gene>
<proteinExistence type="predicted"/>
<dbReference type="RefSeq" id="WP_100758031.1">
    <property type="nucleotide sequence ID" value="NZ_NPDT01000001.1"/>
</dbReference>
<comment type="caution">
    <text evidence="1">The sequence shown here is derived from an EMBL/GenBank/DDBJ whole genome shotgun (WGS) entry which is preliminary data.</text>
</comment>
<dbReference type="EMBL" id="NPDT01000001">
    <property type="protein sequence ID" value="PJZ67573.1"/>
    <property type="molecule type" value="Genomic_DNA"/>
</dbReference>
<evidence type="ECO:0000313" key="1">
    <source>
        <dbReference type="EMBL" id="PJZ67573.1"/>
    </source>
</evidence>
<dbReference type="Proteomes" id="UP000231912">
    <property type="component" value="Unassembled WGS sequence"/>
</dbReference>